<dbReference type="SUPFAM" id="SSF88659">
    <property type="entry name" value="Sigma3 and sigma4 domains of RNA polymerase sigma factors"/>
    <property type="match status" value="1"/>
</dbReference>
<dbReference type="AlphaFoldDB" id="A0A075R2F3"/>
<protein>
    <submittedName>
        <fullName evidence="7">RNA polymerase sigma factor SigV</fullName>
    </submittedName>
</protein>
<dbReference type="InterPro" id="IPR013249">
    <property type="entry name" value="RNA_pol_sigma70_r4_t2"/>
</dbReference>
<dbReference type="InterPro" id="IPR013324">
    <property type="entry name" value="RNA_pol_sigma_r3/r4-like"/>
</dbReference>
<dbReference type="Gene3D" id="1.10.1740.10">
    <property type="match status" value="1"/>
</dbReference>
<dbReference type="InterPro" id="IPR039425">
    <property type="entry name" value="RNA_pol_sigma-70-like"/>
</dbReference>
<evidence type="ECO:0000256" key="1">
    <source>
        <dbReference type="ARBA" id="ARBA00010641"/>
    </source>
</evidence>
<keyword evidence="4" id="KW-0804">Transcription</keyword>
<dbReference type="eggNOG" id="COG1595">
    <property type="taxonomic scope" value="Bacteria"/>
</dbReference>
<sequence>MRAHTPNHSSKESDHLYKLIEENKEQLYRLAYSFVKNREDALDIVQETIYKAIVSIDTLRKPEFLKSWLYRIAINCSHNSLRKMRRMVVMDTSILENVMQHSDKNRDDIFDVRQALEKLDLKYKTVIILRFFEDMTLESVAEILDVPVSTVKTRLYRGLQKLKIDLQEVEHLEQSIK</sequence>
<dbReference type="InterPro" id="IPR014284">
    <property type="entry name" value="RNA_pol_sigma-70_dom"/>
</dbReference>
<dbReference type="HOGENOM" id="CLU_047691_3_1_9"/>
<gene>
    <name evidence="7" type="primary">sigV_1</name>
    <name evidence="7" type="ORF">BRLA_c017150</name>
</gene>
<proteinExistence type="inferred from homology"/>
<dbReference type="SUPFAM" id="SSF88946">
    <property type="entry name" value="Sigma2 domain of RNA polymerase sigma factors"/>
    <property type="match status" value="1"/>
</dbReference>
<comment type="similarity">
    <text evidence="1">Belongs to the sigma-70 factor family. ECF subfamily.</text>
</comment>
<dbReference type="InterPro" id="IPR036388">
    <property type="entry name" value="WH-like_DNA-bd_sf"/>
</dbReference>
<name>A0A075R2F3_BRELA</name>
<dbReference type="Proteomes" id="UP000005850">
    <property type="component" value="Chromosome"/>
</dbReference>
<keyword evidence="2" id="KW-0805">Transcription regulation</keyword>
<dbReference type="Pfam" id="PF04542">
    <property type="entry name" value="Sigma70_r2"/>
    <property type="match status" value="1"/>
</dbReference>
<dbReference type="InterPro" id="IPR013325">
    <property type="entry name" value="RNA_pol_sigma_r2"/>
</dbReference>
<evidence type="ECO:0000313" key="8">
    <source>
        <dbReference type="Proteomes" id="UP000005850"/>
    </source>
</evidence>
<dbReference type="STRING" id="1042163.BRLA_c017150"/>
<keyword evidence="3" id="KW-0731">Sigma factor</keyword>
<dbReference type="GO" id="GO:0003677">
    <property type="term" value="F:DNA binding"/>
    <property type="evidence" value="ECO:0007669"/>
    <property type="project" value="InterPro"/>
</dbReference>
<feature type="domain" description="RNA polymerase sigma-70 region 2" evidence="5">
    <location>
        <begin position="19"/>
        <end position="86"/>
    </location>
</feature>
<dbReference type="InterPro" id="IPR007627">
    <property type="entry name" value="RNA_pol_sigma70_r2"/>
</dbReference>
<dbReference type="KEGG" id="blr:BRLA_c017150"/>
<organism evidence="7 8">
    <name type="scientific">Brevibacillus laterosporus LMG 15441</name>
    <dbReference type="NCBI Taxonomy" id="1042163"/>
    <lineage>
        <taxon>Bacteria</taxon>
        <taxon>Bacillati</taxon>
        <taxon>Bacillota</taxon>
        <taxon>Bacilli</taxon>
        <taxon>Bacillales</taxon>
        <taxon>Paenibacillaceae</taxon>
        <taxon>Brevibacillus</taxon>
    </lineage>
</organism>
<evidence type="ECO:0000256" key="3">
    <source>
        <dbReference type="ARBA" id="ARBA00023082"/>
    </source>
</evidence>
<evidence type="ECO:0000259" key="5">
    <source>
        <dbReference type="Pfam" id="PF04542"/>
    </source>
</evidence>
<dbReference type="CDD" id="cd06171">
    <property type="entry name" value="Sigma70_r4"/>
    <property type="match status" value="1"/>
</dbReference>
<keyword evidence="8" id="KW-1185">Reference proteome</keyword>
<dbReference type="GO" id="GO:0006352">
    <property type="term" value="P:DNA-templated transcription initiation"/>
    <property type="evidence" value="ECO:0007669"/>
    <property type="project" value="InterPro"/>
</dbReference>
<dbReference type="Pfam" id="PF08281">
    <property type="entry name" value="Sigma70_r4_2"/>
    <property type="match status" value="1"/>
</dbReference>
<dbReference type="PANTHER" id="PTHR43133:SF60">
    <property type="entry name" value="RNA POLYMERASE SIGMA FACTOR SIGV"/>
    <property type="match status" value="1"/>
</dbReference>
<evidence type="ECO:0000313" key="7">
    <source>
        <dbReference type="EMBL" id="AIG26039.1"/>
    </source>
</evidence>
<dbReference type="PANTHER" id="PTHR43133">
    <property type="entry name" value="RNA POLYMERASE ECF-TYPE SIGMA FACTO"/>
    <property type="match status" value="1"/>
</dbReference>
<dbReference type="NCBIfam" id="TIGR02937">
    <property type="entry name" value="sigma70-ECF"/>
    <property type="match status" value="1"/>
</dbReference>
<feature type="domain" description="RNA polymerase sigma factor 70 region 4 type 2" evidence="6">
    <location>
        <begin position="111"/>
        <end position="162"/>
    </location>
</feature>
<evidence type="ECO:0000256" key="2">
    <source>
        <dbReference type="ARBA" id="ARBA00023015"/>
    </source>
</evidence>
<accession>A0A075R2F3</accession>
<reference evidence="7 8" key="1">
    <citation type="journal article" date="2011" name="J. Bacteriol.">
        <title>Genome sequence of Brevibacillus laterosporus LMG 15441, a pathogen of invertebrates.</title>
        <authorList>
            <person name="Djukic M."/>
            <person name="Poehlein A."/>
            <person name="Thurmer A."/>
            <person name="Daniel R."/>
        </authorList>
    </citation>
    <scope>NUCLEOTIDE SEQUENCE [LARGE SCALE GENOMIC DNA]</scope>
    <source>
        <strain evidence="7 8">LMG 15441</strain>
    </source>
</reference>
<dbReference type="RefSeq" id="WP_022583969.1">
    <property type="nucleotide sequence ID" value="NZ_CP007806.1"/>
</dbReference>
<dbReference type="EMBL" id="CP007806">
    <property type="protein sequence ID" value="AIG26039.1"/>
    <property type="molecule type" value="Genomic_DNA"/>
</dbReference>
<evidence type="ECO:0000256" key="4">
    <source>
        <dbReference type="ARBA" id="ARBA00023163"/>
    </source>
</evidence>
<evidence type="ECO:0000259" key="6">
    <source>
        <dbReference type="Pfam" id="PF08281"/>
    </source>
</evidence>
<dbReference type="Gene3D" id="1.10.10.10">
    <property type="entry name" value="Winged helix-like DNA-binding domain superfamily/Winged helix DNA-binding domain"/>
    <property type="match status" value="1"/>
</dbReference>
<dbReference type="GO" id="GO:0016987">
    <property type="term" value="F:sigma factor activity"/>
    <property type="evidence" value="ECO:0007669"/>
    <property type="project" value="UniProtKB-KW"/>
</dbReference>